<dbReference type="EMBL" id="CP039712">
    <property type="protein sequence ID" value="QCI86613.1"/>
    <property type="molecule type" value="Genomic_DNA"/>
</dbReference>
<organism evidence="1 2">
    <name type="scientific">Vagococcus zengguangii</name>
    <dbReference type="NCBI Taxonomy" id="2571750"/>
    <lineage>
        <taxon>Bacteria</taxon>
        <taxon>Bacillati</taxon>
        <taxon>Bacillota</taxon>
        <taxon>Bacilli</taxon>
        <taxon>Lactobacillales</taxon>
        <taxon>Enterococcaceae</taxon>
        <taxon>Vagococcus</taxon>
    </lineage>
</organism>
<dbReference type="Proteomes" id="UP000298615">
    <property type="component" value="Chromosome"/>
</dbReference>
<name>A0A4D7CTP9_9ENTE</name>
<evidence type="ECO:0000313" key="1">
    <source>
        <dbReference type="EMBL" id="QCI86613.1"/>
    </source>
</evidence>
<accession>A0A4D7CTP9</accession>
<dbReference type="AlphaFoldDB" id="A0A4D7CTP9"/>
<protein>
    <submittedName>
        <fullName evidence="1">Uncharacterized protein</fullName>
    </submittedName>
</protein>
<sequence>MHGEPQKVIAESEEDNQLLYMTQPILAQALMMSGEVDEAKLLLQKMAYQFMLNLYGNFEKLAVYEEDYQRFTYLKGITDSIIELFELRDFHPGVLLNGYADMALKFLEFKQADLALVELENYVSMIEQADYPIRLSGNHLFDLIDDWLQGLDEGKEMPVNEGVLANQLVALLKDPRLASDLAEETVYQQLITRLERWRATHVND</sequence>
<dbReference type="KEGG" id="vao:FA707_06350"/>
<gene>
    <name evidence="1" type="ORF">FA707_06350</name>
</gene>
<keyword evidence="2" id="KW-1185">Reference proteome</keyword>
<reference evidence="1 2" key="1">
    <citation type="submission" date="2019-04" db="EMBL/GenBank/DDBJ databases">
        <title>Vagococcus sp. nov., isolated from faeces of yaks (Bos grunniens).</title>
        <authorList>
            <person name="Ge Y."/>
        </authorList>
    </citation>
    <scope>NUCLEOTIDE SEQUENCE [LARGE SCALE GENOMIC DNA]</scope>
    <source>
        <strain evidence="1 2">MN-17</strain>
    </source>
</reference>
<dbReference type="RefSeq" id="WP_136953444.1">
    <property type="nucleotide sequence ID" value="NZ_VCAP01000009.1"/>
</dbReference>
<proteinExistence type="predicted"/>
<dbReference type="OrthoDB" id="9812495at2"/>
<evidence type="ECO:0000313" key="2">
    <source>
        <dbReference type="Proteomes" id="UP000298615"/>
    </source>
</evidence>